<dbReference type="PANTHER" id="PTHR45745">
    <property type="entry name" value="PHOSPHOMANNOMUTASE 45A"/>
    <property type="match status" value="1"/>
</dbReference>
<keyword evidence="21" id="KW-1185">Reference proteome</keyword>
<evidence type="ECO:0000256" key="10">
    <source>
        <dbReference type="ARBA" id="ARBA00022842"/>
    </source>
</evidence>
<evidence type="ECO:0000256" key="9">
    <source>
        <dbReference type="ARBA" id="ARBA00022723"/>
    </source>
</evidence>
<keyword evidence="10 15" id="KW-0460">Magnesium</keyword>
<comment type="similarity">
    <text evidence="5 15">Belongs to the phosphohexose mutase family.</text>
</comment>
<dbReference type="InterPro" id="IPR016055">
    <property type="entry name" value="A-D-PHexomutase_a/b/a-I/II/III"/>
</dbReference>
<dbReference type="KEGG" id="asoc:CB4_03391"/>
<evidence type="ECO:0000256" key="1">
    <source>
        <dbReference type="ARBA" id="ARBA00000443"/>
    </source>
</evidence>
<feature type="domain" description="Alpha-D-phosphohexomutase alpha/beta/alpha" evidence="18">
    <location>
        <begin position="210"/>
        <end position="316"/>
    </location>
</feature>
<evidence type="ECO:0000256" key="4">
    <source>
        <dbReference type="ARBA" id="ARBA00005189"/>
    </source>
</evidence>
<dbReference type="GO" id="GO:0008973">
    <property type="term" value="F:phosphopentomutase activity"/>
    <property type="evidence" value="ECO:0007669"/>
    <property type="project" value="TreeGrafter"/>
</dbReference>
<evidence type="ECO:0000259" key="16">
    <source>
        <dbReference type="Pfam" id="PF00408"/>
    </source>
</evidence>
<keyword evidence="7" id="KW-0313">Glucose metabolism</keyword>
<keyword evidence="7" id="KW-0119">Carbohydrate metabolism</keyword>
<dbReference type="GO" id="GO:0006166">
    <property type="term" value="P:purine ribonucleoside salvage"/>
    <property type="evidence" value="ECO:0007669"/>
    <property type="project" value="TreeGrafter"/>
</dbReference>
<dbReference type="InterPro" id="IPR005841">
    <property type="entry name" value="Alpha-D-phosphohexomutase_SF"/>
</dbReference>
<evidence type="ECO:0000256" key="2">
    <source>
        <dbReference type="ARBA" id="ARBA00001946"/>
    </source>
</evidence>
<comment type="pathway">
    <text evidence="3">Glycolipid metabolism; diglucosyl-diacylglycerol biosynthesis.</text>
</comment>
<dbReference type="InterPro" id="IPR005846">
    <property type="entry name" value="A-D-PHexomutase_a/b/a-III"/>
</dbReference>
<gene>
    <name evidence="20" type="primary">pgcA</name>
    <name evidence="20" type="ORF">CB4_03391</name>
</gene>
<keyword evidence="9 15" id="KW-0479">Metal-binding</keyword>
<dbReference type="InterPro" id="IPR016066">
    <property type="entry name" value="A-D-PHexomutase_CS"/>
</dbReference>
<reference evidence="20 21" key="1">
    <citation type="submission" date="2015-12" db="EMBL/GenBank/DDBJ databases">
        <title>Genome sequence of Aneurinibacillus soli.</title>
        <authorList>
            <person name="Lee J.S."/>
            <person name="Lee K.C."/>
            <person name="Kim K.K."/>
            <person name="Lee B.W."/>
        </authorList>
    </citation>
    <scope>NUCLEOTIDE SEQUENCE [LARGE SCALE GENOMIC DNA]</scope>
    <source>
        <strain evidence="20 21">CB4</strain>
    </source>
</reference>
<protein>
    <recommendedName>
        <fullName evidence="12">Phosphoglucomutase</fullName>
        <ecNumber evidence="6">5.4.2.2</ecNumber>
    </recommendedName>
    <alternativeName>
        <fullName evidence="14">Alpha-phosphoglucomutase</fullName>
    </alternativeName>
    <alternativeName>
        <fullName evidence="13">Glucose phosphomutase</fullName>
    </alternativeName>
</protein>
<evidence type="ECO:0000256" key="7">
    <source>
        <dbReference type="ARBA" id="ARBA00022526"/>
    </source>
</evidence>
<keyword evidence="8" id="KW-0597">Phosphoprotein</keyword>
<dbReference type="Gene3D" id="3.30.310.50">
    <property type="entry name" value="Alpha-D-phosphohexomutase, C-terminal domain"/>
    <property type="match status" value="1"/>
</dbReference>
<dbReference type="InterPro" id="IPR005845">
    <property type="entry name" value="A-D-PHexomutase_a/b/a-II"/>
</dbReference>
<dbReference type="Pfam" id="PF02880">
    <property type="entry name" value="PGM_PMM_III"/>
    <property type="match status" value="1"/>
</dbReference>
<dbReference type="Pfam" id="PF02878">
    <property type="entry name" value="PGM_PMM_I"/>
    <property type="match status" value="1"/>
</dbReference>
<evidence type="ECO:0000313" key="20">
    <source>
        <dbReference type="EMBL" id="BAU29206.1"/>
    </source>
</evidence>
<evidence type="ECO:0000256" key="11">
    <source>
        <dbReference type="ARBA" id="ARBA00023235"/>
    </source>
</evidence>
<evidence type="ECO:0000256" key="15">
    <source>
        <dbReference type="RuleBase" id="RU004326"/>
    </source>
</evidence>
<dbReference type="InterPro" id="IPR005844">
    <property type="entry name" value="A-D-PHexomutase_a/b/a-I"/>
</dbReference>
<dbReference type="AlphaFoldDB" id="A0A0U5BC60"/>
<dbReference type="PANTHER" id="PTHR45745:SF1">
    <property type="entry name" value="PHOSPHOGLUCOMUTASE 2B-RELATED"/>
    <property type="match status" value="1"/>
</dbReference>
<evidence type="ECO:0000256" key="3">
    <source>
        <dbReference type="ARBA" id="ARBA00005164"/>
    </source>
</evidence>
<dbReference type="InterPro" id="IPR005843">
    <property type="entry name" value="A-D-PHexomutase_C"/>
</dbReference>
<dbReference type="RefSeq" id="WP_096466907.1">
    <property type="nucleotide sequence ID" value="NZ_AP017312.1"/>
</dbReference>
<dbReference type="CDD" id="cd05799">
    <property type="entry name" value="PGM2"/>
    <property type="match status" value="1"/>
</dbReference>
<feature type="domain" description="Alpha-D-phosphohexomutase alpha/beta/alpha" evidence="19">
    <location>
        <begin position="327"/>
        <end position="453"/>
    </location>
</feature>
<dbReference type="Proteomes" id="UP000217696">
    <property type="component" value="Chromosome"/>
</dbReference>
<dbReference type="GO" id="GO:0006006">
    <property type="term" value="P:glucose metabolic process"/>
    <property type="evidence" value="ECO:0007669"/>
    <property type="project" value="UniProtKB-KW"/>
</dbReference>
<dbReference type="OrthoDB" id="9806956at2"/>
<name>A0A0U5BC60_9BACL</name>
<evidence type="ECO:0000259" key="18">
    <source>
        <dbReference type="Pfam" id="PF02879"/>
    </source>
</evidence>
<evidence type="ECO:0000256" key="8">
    <source>
        <dbReference type="ARBA" id="ARBA00022553"/>
    </source>
</evidence>
<dbReference type="Pfam" id="PF00408">
    <property type="entry name" value="PGM_PMM_IV"/>
    <property type="match status" value="1"/>
</dbReference>
<dbReference type="GO" id="GO:0000287">
    <property type="term" value="F:magnesium ion binding"/>
    <property type="evidence" value="ECO:0007669"/>
    <property type="project" value="InterPro"/>
</dbReference>
<organism evidence="20 21">
    <name type="scientific">Aneurinibacillus soli</name>
    <dbReference type="NCBI Taxonomy" id="1500254"/>
    <lineage>
        <taxon>Bacteria</taxon>
        <taxon>Bacillati</taxon>
        <taxon>Bacillota</taxon>
        <taxon>Bacilli</taxon>
        <taxon>Bacillales</taxon>
        <taxon>Paenibacillaceae</taxon>
        <taxon>Aneurinibacillus group</taxon>
        <taxon>Aneurinibacillus</taxon>
    </lineage>
</organism>
<evidence type="ECO:0000256" key="13">
    <source>
        <dbReference type="ARBA" id="ARBA00041398"/>
    </source>
</evidence>
<keyword evidence="11 20" id="KW-0413">Isomerase</keyword>
<proteinExistence type="inferred from homology"/>
<evidence type="ECO:0000259" key="17">
    <source>
        <dbReference type="Pfam" id="PF02878"/>
    </source>
</evidence>
<evidence type="ECO:0000259" key="19">
    <source>
        <dbReference type="Pfam" id="PF02880"/>
    </source>
</evidence>
<dbReference type="PROSITE" id="PS00710">
    <property type="entry name" value="PGM_PMM"/>
    <property type="match status" value="1"/>
</dbReference>
<evidence type="ECO:0000256" key="14">
    <source>
        <dbReference type="ARBA" id="ARBA00041467"/>
    </source>
</evidence>
<comment type="catalytic activity">
    <reaction evidence="1">
        <text>alpha-D-glucose 1-phosphate = alpha-D-glucose 6-phosphate</text>
        <dbReference type="Rhea" id="RHEA:23536"/>
        <dbReference type="ChEBI" id="CHEBI:58225"/>
        <dbReference type="ChEBI" id="CHEBI:58601"/>
        <dbReference type="EC" id="5.4.2.2"/>
    </reaction>
</comment>
<dbReference type="SUPFAM" id="SSF55957">
    <property type="entry name" value="Phosphoglucomutase, C-terminal domain"/>
    <property type="match status" value="1"/>
</dbReference>
<dbReference type="SUPFAM" id="SSF53738">
    <property type="entry name" value="Phosphoglucomutase, first 3 domains"/>
    <property type="match status" value="3"/>
</dbReference>
<dbReference type="EC" id="5.4.2.2" evidence="6"/>
<dbReference type="GO" id="GO:0004614">
    <property type="term" value="F:phosphoglucomutase activity"/>
    <property type="evidence" value="ECO:0007669"/>
    <property type="project" value="UniProtKB-EC"/>
</dbReference>
<evidence type="ECO:0000313" key="21">
    <source>
        <dbReference type="Proteomes" id="UP000217696"/>
    </source>
</evidence>
<accession>A0A0U5BC60</accession>
<dbReference type="InterPro" id="IPR036900">
    <property type="entry name" value="A-D-PHexomutase_C_sf"/>
</dbReference>
<feature type="domain" description="Alpha-D-phosphohexomutase alpha/beta/alpha" evidence="17">
    <location>
        <begin position="43"/>
        <end position="179"/>
    </location>
</feature>
<sequence length="582" mass="65014">MTWKQAYTRWADYIQLDEEIKRELREAMHDERRLEEWFYRDLEFGTGGLRGEIGPGTNRMNIYTVRKATEGLACWIEAQGEEAKKRGVAIAYDVRRKSNEFAREAARTLGRHGIRVYLFDELRPTPALSFAVRYLGAYAGIVITASHNPPEYNGYKVYGPDGGQLPPALADEVIGYVGKVENELLIEVVDEEELKRSGLLTMIGKEVDEAYIEELRTLCLNPELIRQMGDQVRIVFTPLHGTANKLVRRGLAEFGFSQVAVVGEQENPDSEFSTVQSPNPEEHAAFEMAIRDGEKFDADLLLGTDPDADRVGVAVKDDTDTYVVLTGNQTGALLLDYIVSQKQKAGTLPANGAVFKTIVTSEIGRAIAERYGLTAMDTLTGFKFIGEKIRESEESGAFTFVFGYEESYGYLIGDFVRDKDAVQACLLIAEVAAYYKSRGMTVYEGLQEVFHKYGYYLEDLASLTLKGKEGAEKINRLLSAFREAPPNAIGGRSVNICEDYKTGTRSYIMEARTESILLPVSNVLKYILADGSWCCVRPSGTEPKVKFYFGVQGQSMEESRTLLASLKSDMLKKVESLLQAQH</sequence>
<evidence type="ECO:0000256" key="12">
    <source>
        <dbReference type="ARBA" id="ARBA00039995"/>
    </source>
</evidence>
<dbReference type="Pfam" id="PF02879">
    <property type="entry name" value="PGM_PMM_II"/>
    <property type="match status" value="1"/>
</dbReference>
<dbReference type="EMBL" id="AP017312">
    <property type="protein sequence ID" value="BAU29206.1"/>
    <property type="molecule type" value="Genomic_DNA"/>
</dbReference>
<evidence type="ECO:0000256" key="6">
    <source>
        <dbReference type="ARBA" id="ARBA00012728"/>
    </source>
</evidence>
<comment type="cofactor">
    <cofactor evidence="2">
        <name>Mg(2+)</name>
        <dbReference type="ChEBI" id="CHEBI:18420"/>
    </cofactor>
</comment>
<dbReference type="Gene3D" id="3.40.120.10">
    <property type="entry name" value="Alpha-D-Glucose-1,6-Bisphosphate, subunit A, domain 3"/>
    <property type="match status" value="3"/>
</dbReference>
<comment type="pathway">
    <text evidence="4">Lipid metabolism.</text>
</comment>
<feature type="domain" description="Alpha-D-phosphohexomutase C-terminal" evidence="16">
    <location>
        <begin position="520"/>
        <end position="552"/>
    </location>
</feature>
<evidence type="ECO:0000256" key="5">
    <source>
        <dbReference type="ARBA" id="ARBA00010231"/>
    </source>
</evidence>
<dbReference type="PRINTS" id="PR00509">
    <property type="entry name" value="PGMPMM"/>
</dbReference>